<reference evidence="1" key="1">
    <citation type="journal article" date="2019" name="bioRxiv">
        <title>The Genome of the Zebra Mussel, Dreissena polymorpha: A Resource for Invasive Species Research.</title>
        <authorList>
            <person name="McCartney M.A."/>
            <person name="Auch B."/>
            <person name="Kono T."/>
            <person name="Mallez S."/>
            <person name="Zhang Y."/>
            <person name="Obille A."/>
            <person name="Becker A."/>
            <person name="Abrahante J.E."/>
            <person name="Garbe J."/>
            <person name="Badalamenti J.P."/>
            <person name="Herman A."/>
            <person name="Mangelson H."/>
            <person name="Liachko I."/>
            <person name="Sullivan S."/>
            <person name="Sone E.D."/>
            <person name="Koren S."/>
            <person name="Silverstein K.A.T."/>
            <person name="Beckman K.B."/>
            <person name="Gohl D.M."/>
        </authorList>
    </citation>
    <scope>NUCLEOTIDE SEQUENCE</scope>
    <source>
        <strain evidence="1">Duluth1</strain>
        <tissue evidence="1">Whole animal</tissue>
    </source>
</reference>
<comment type="caution">
    <text evidence="1">The sequence shown here is derived from an EMBL/GenBank/DDBJ whole genome shotgun (WGS) entry which is preliminary data.</text>
</comment>
<dbReference type="EMBL" id="JAIWYP010000014">
    <property type="protein sequence ID" value="KAH3707260.1"/>
    <property type="molecule type" value="Genomic_DNA"/>
</dbReference>
<evidence type="ECO:0000313" key="1">
    <source>
        <dbReference type="EMBL" id="KAH3707260.1"/>
    </source>
</evidence>
<proteinExistence type="predicted"/>
<organism evidence="1 2">
    <name type="scientific">Dreissena polymorpha</name>
    <name type="common">Zebra mussel</name>
    <name type="synonym">Mytilus polymorpha</name>
    <dbReference type="NCBI Taxonomy" id="45954"/>
    <lineage>
        <taxon>Eukaryota</taxon>
        <taxon>Metazoa</taxon>
        <taxon>Spiralia</taxon>
        <taxon>Lophotrochozoa</taxon>
        <taxon>Mollusca</taxon>
        <taxon>Bivalvia</taxon>
        <taxon>Autobranchia</taxon>
        <taxon>Heteroconchia</taxon>
        <taxon>Euheterodonta</taxon>
        <taxon>Imparidentia</taxon>
        <taxon>Neoheterodontei</taxon>
        <taxon>Myida</taxon>
        <taxon>Dreissenoidea</taxon>
        <taxon>Dreissenidae</taxon>
        <taxon>Dreissena</taxon>
    </lineage>
</organism>
<evidence type="ECO:0000313" key="2">
    <source>
        <dbReference type="Proteomes" id="UP000828390"/>
    </source>
</evidence>
<accession>A0A9D3YYB3</accession>
<dbReference type="Proteomes" id="UP000828390">
    <property type="component" value="Unassembled WGS sequence"/>
</dbReference>
<name>A0A9D3YYB3_DREPO</name>
<reference evidence="1" key="2">
    <citation type="submission" date="2020-11" db="EMBL/GenBank/DDBJ databases">
        <authorList>
            <person name="McCartney M.A."/>
            <person name="Auch B."/>
            <person name="Kono T."/>
            <person name="Mallez S."/>
            <person name="Becker A."/>
            <person name="Gohl D.M."/>
            <person name="Silverstein K.A.T."/>
            <person name="Koren S."/>
            <person name="Bechman K.B."/>
            <person name="Herman A."/>
            <person name="Abrahante J.E."/>
            <person name="Garbe J."/>
        </authorList>
    </citation>
    <scope>NUCLEOTIDE SEQUENCE</scope>
    <source>
        <strain evidence="1">Duluth1</strain>
        <tissue evidence="1">Whole animal</tissue>
    </source>
</reference>
<keyword evidence="2" id="KW-1185">Reference proteome</keyword>
<dbReference type="AlphaFoldDB" id="A0A9D3YYB3"/>
<sequence length="88" mass="9477">MVHNLPTHTNCLSGTLCGRPGALTSVNASKVGVLSRRCYLRLTWDWTVFNTSSDVVSLPKAINRGSCAIKLTRDVGYATSGSQHINSL</sequence>
<protein>
    <submittedName>
        <fullName evidence="1">Uncharacterized protein</fullName>
    </submittedName>
</protein>
<gene>
    <name evidence="1" type="ORF">DPMN_066659</name>
</gene>